<dbReference type="EMBL" id="ML122415">
    <property type="protein sequence ID" value="RPD52144.1"/>
    <property type="molecule type" value="Genomic_DNA"/>
</dbReference>
<feature type="compositionally biased region" description="Polar residues" evidence="1">
    <location>
        <begin position="60"/>
        <end position="70"/>
    </location>
</feature>
<reference evidence="2" key="1">
    <citation type="journal article" date="2018" name="Genome Biol. Evol.">
        <title>Genomics and development of Lentinus tigrinus, a white-rot wood-decaying mushroom with dimorphic fruiting bodies.</title>
        <authorList>
            <person name="Wu B."/>
            <person name="Xu Z."/>
            <person name="Knudson A."/>
            <person name="Carlson A."/>
            <person name="Chen N."/>
            <person name="Kovaka S."/>
            <person name="LaButti K."/>
            <person name="Lipzen A."/>
            <person name="Pennachio C."/>
            <person name="Riley R."/>
            <person name="Schakwitz W."/>
            <person name="Umezawa K."/>
            <person name="Ohm R.A."/>
            <person name="Grigoriev I.V."/>
            <person name="Nagy L.G."/>
            <person name="Gibbons J."/>
            <person name="Hibbett D."/>
        </authorList>
    </citation>
    <scope>NUCLEOTIDE SEQUENCE [LARGE SCALE GENOMIC DNA]</scope>
    <source>
        <strain evidence="2">ALCF2SS1-6</strain>
    </source>
</reference>
<feature type="compositionally biased region" description="Basic residues" evidence="1">
    <location>
        <begin position="109"/>
        <end position="118"/>
    </location>
</feature>
<evidence type="ECO:0000313" key="2">
    <source>
        <dbReference type="EMBL" id="RPD52144.1"/>
    </source>
</evidence>
<evidence type="ECO:0000313" key="3">
    <source>
        <dbReference type="Proteomes" id="UP000313359"/>
    </source>
</evidence>
<evidence type="ECO:0000256" key="1">
    <source>
        <dbReference type="SAM" id="MobiDB-lite"/>
    </source>
</evidence>
<organism evidence="2 3">
    <name type="scientific">Lentinus tigrinus ALCF2SS1-6</name>
    <dbReference type="NCBI Taxonomy" id="1328759"/>
    <lineage>
        <taxon>Eukaryota</taxon>
        <taxon>Fungi</taxon>
        <taxon>Dikarya</taxon>
        <taxon>Basidiomycota</taxon>
        <taxon>Agaricomycotina</taxon>
        <taxon>Agaricomycetes</taxon>
        <taxon>Polyporales</taxon>
        <taxon>Polyporaceae</taxon>
        <taxon>Lentinus</taxon>
    </lineage>
</organism>
<proteinExistence type="predicted"/>
<feature type="region of interest" description="Disordered" evidence="1">
    <location>
        <begin position="43"/>
        <end position="71"/>
    </location>
</feature>
<gene>
    <name evidence="2" type="ORF">L227DRAFT_618055</name>
</gene>
<sequence length="158" mass="17545">MQQDTHHTYLSSRELCHVGVQHEGTRFADWPKRFEWVTWRYFPPHDRKTQTPPPGRSPGTVITPTATQPSPDEVQTVLATGMRHPPSAKGSSTHTPPYQTSVVNLTSRKAARASKVARSRPTPYSTLKPTPNPPPKRSIESIDLTLSPGSSFDDPIVL</sequence>
<dbReference type="AlphaFoldDB" id="A0A5C2RLE5"/>
<dbReference type="Proteomes" id="UP000313359">
    <property type="component" value="Unassembled WGS sequence"/>
</dbReference>
<protein>
    <submittedName>
        <fullName evidence="2">Uncharacterized protein</fullName>
    </submittedName>
</protein>
<name>A0A5C2RLE5_9APHY</name>
<feature type="region of interest" description="Disordered" evidence="1">
    <location>
        <begin position="106"/>
        <end position="158"/>
    </location>
</feature>
<accession>A0A5C2RLE5</accession>
<keyword evidence="3" id="KW-1185">Reference proteome</keyword>